<keyword evidence="3" id="KW-0805">Transcription regulation</keyword>
<dbReference type="InterPro" id="IPR009057">
    <property type="entry name" value="Homeodomain-like_sf"/>
</dbReference>
<dbReference type="SMART" id="SM00448">
    <property type="entry name" value="REC"/>
    <property type="match status" value="1"/>
</dbReference>
<name>A0AAW1VTH3_RUBAR</name>
<dbReference type="SUPFAM" id="SSF46689">
    <property type="entry name" value="Homeodomain-like"/>
    <property type="match status" value="1"/>
</dbReference>
<dbReference type="NCBIfam" id="TIGR01557">
    <property type="entry name" value="myb_SHAQKYF"/>
    <property type="match status" value="1"/>
</dbReference>
<feature type="domain" description="Response regulatory" evidence="8">
    <location>
        <begin position="17"/>
        <end position="132"/>
    </location>
</feature>
<proteinExistence type="predicted"/>
<feature type="compositionally biased region" description="Polar residues" evidence="7">
    <location>
        <begin position="276"/>
        <end position="287"/>
    </location>
</feature>
<dbReference type="GO" id="GO:0000160">
    <property type="term" value="P:phosphorelay signal transduction system"/>
    <property type="evidence" value="ECO:0007669"/>
    <property type="project" value="UniProtKB-KW"/>
</dbReference>
<dbReference type="Gene3D" id="1.10.10.60">
    <property type="entry name" value="Homeodomain-like"/>
    <property type="match status" value="1"/>
</dbReference>
<keyword evidence="6" id="KW-0597">Phosphoprotein</keyword>
<organism evidence="9 10">
    <name type="scientific">Rubus argutus</name>
    <name type="common">Southern blackberry</name>
    <dbReference type="NCBI Taxonomy" id="59490"/>
    <lineage>
        <taxon>Eukaryota</taxon>
        <taxon>Viridiplantae</taxon>
        <taxon>Streptophyta</taxon>
        <taxon>Embryophyta</taxon>
        <taxon>Tracheophyta</taxon>
        <taxon>Spermatophyta</taxon>
        <taxon>Magnoliopsida</taxon>
        <taxon>eudicotyledons</taxon>
        <taxon>Gunneridae</taxon>
        <taxon>Pentapetalae</taxon>
        <taxon>rosids</taxon>
        <taxon>fabids</taxon>
        <taxon>Rosales</taxon>
        <taxon>Rosaceae</taxon>
        <taxon>Rosoideae</taxon>
        <taxon>Rosoideae incertae sedis</taxon>
        <taxon>Rubus</taxon>
    </lineage>
</organism>
<keyword evidence="5" id="KW-0539">Nucleus</keyword>
<dbReference type="Proteomes" id="UP001457282">
    <property type="component" value="Unassembled WGS sequence"/>
</dbReference>
<dbReference type="InterPro" id="IPR006447">
    <property type="entry name" value="Myb_dom_plants"/>
</dbReference>
<dbReference type="Gene3D" id="3.40.50.2300">
    <property type="match status" value="1"/>
</dbReference>
<keyword evidence="2" id="KW-0902">Two-component regulatory system</keyword>
<evidence type="ECO:0000256" key="6">
    <source>
        <dbReference type="PROSITE-ProRule" id="PRU00169"/>
    </source>
</evidence>
<dbReference type="InterPro" id="IPR001789">
    <property type="entry name" value="Sig_transdc_resp-reg_receiver"/>
</dbReference>
<evidence type="ECO:0000313" key="9">
    <source>
        <dbReference type="EMBL" id="KAK9911357.1"/>
    </source>
</evidence>
<evidence type="ECO:0000256" key="2">
    <source>
        <dbReference type="ARBA" id="ARBA00023012"/>
    </source>
</evidence>
<dbReference type="PANTHER" id="PTHR43874:SF19">
    <property type="entry name" value="RESPONSE REGULATOR 23-RELATED"/>
    <property type="match status" value="1"/>
</dbReference>
<sequence length="549" mass="61083">MSANMVLQGQSDPIKLRVLIIGYDPVFLASVSEFLHLLKHQVWTYSNPFVAFSALRVRRNFYDLIMTDLYLADMDGFEVQKRVREEFKLPLIIVSSDDREHVILKALKLGAVHYIVKPVCFNDMKNLWKFVVNYSDKSRKEISLGEEIEGGAEQSSPKVVWTQELQARFLDSVHFIGLERAVPKTILEVMNVEGLTRENVASHLQKYRQFLRRVAARISVSKSDILDESQMSRSTFGNSRTSIFQQQPICGQNLSMNLNSSNLSRPLSGANDHHSSTTSANNVQCNNGLQTQASPLTTHLYGNYNNHGKSAGFHYENNFNNGSWNDTIGSLNDSNSLNTNNNYYDGFPMSSAASAGLAGINLILNPNLMVVNDNWSSSTSGLNTNFVGIVLNDIDQNEHHQDMNNASPKGNLIFGYNDFSGGEDASSVGFCGMTTVEVAASSSNVVDASRNQNQTDQDFDDLHDILFNDTNLESVNEDEGKQIVNYESSVRVVQENASLLKECNGAHSAQACIFTSTRIRLVGFIGCAAILENISLDEDWKKFTDSFLN</sequence>
<keyword evidence="4" id="KW-0804">Transcription</keyword>
<dbReference type="SUPFAM" id="SSF52172">
    <property type="entry name" value="CheY-like"/>
    <property type="match status" value="1"/>
</dbReference>
<accession>A0AAW1VTH3</accession>
<dbReference type="GO" id="GO:0005634">
    <property type="term" value="C:nucleus"/>
    <property type="evidence" value="ECO:0007669"/>
    <property type="project" value="UniProtKB-SubCell"/>
</dbReference>
<feature type="region of interest" description="Disordered" evidence="7">
    <location>
        <begin position="261"/>
        <end position="287"/>
    </location>
</feature>
<evidence type="ECO:0000313" key="10">
    <source>
        <dbReference type="Proteomes" id="UP001457282"/>
    </source>
</evidence>
<dbReference type="Pfam" id="PF00072">
    <property type="entry name" value="Response_reg"/>
    <property type="match status" value="1"/>
</dbReference>
<evidence type="ECO:0000256" key="3">
    <source>
        <dbReference type="ARBA" id="ARBA00023015"/>
    </source>
</evidence>
<dbReference type="EMBL" id="JBEDUW010000007">
    <property type="protein sequence ID" value="KAK9911357.1"/>
    <property type="molecule type" value="Genomic_DNA"/>
</dbReference>
<dbReference type="GO" id="GO:0009736">
    <property type="term" value="P:cytokinin-activated signaling pathway"/>
    <property type="evidence" value="ECO:0007669"/>
    <property type="project" value="InterPro"/>
</dbReference>
<reference evidence="9 10" key="1">
    <citation type="journal article" date="2023" name="G3 (Bethesda)">
        <title>A chromosome-length genome assembly and annotation of blackberry (Rubus argutus, cv. 'Hillquist').</title>
        <authorList>
            <person name="Bruna T."/>
            <person name="Aryal R."/>
            <person name="Dudchenko O."/>
            <person name="Sargent D.J."/>
            <person name="Mead D."/>
            <person name="Buti M."/>
            <person name="Cavallini A."/>
            <person name="Hytonen T."/>
            <person name="Andres J."/>
            <person name="Pham M."/>
            <person name="Weisz D."/>
            <person name="Mascagni F."/>
            <person name="Usai G."/>
            <person name="Natali L."/>
            <person name="Bassil N."/>
            <person name="Fernandez G.E."/>
            <person name="Lomsadze A."/>
            <person name="Armour M."/>
            <person name="Olukolu B."/>
            <person name="Poorten T."/>
            <person name="Britton C."/>
            <person name="Davik J."/>
            <person name="Ashrafi H."/>
            <person name="Aiden E.L."/>
            <person name="Borodovsky M."/>
            <person name="Worthington M."/>
        </authorList>
    </citation>
    <scope>NUCLEOTIDE SEQUENCE [LARGE SCALE GENOMIC DNA]</scope>
    <source>
        <strain evidence="9">PI 553951</strain>
    </source>
</reference>
<dbReference type="PROSITE" id="PS50110">
    <property type="entry name" value="RESPONSE_REGULATORY"/>
    <property type="match status" value="1"/>
</dbReference>
<dbReference type="PANTHER" id="PTHR43874">
    <property type="entry name" value="TWO-COMPONENT RESPONSE REGULATOR"/>
    <property type="match status" value="1"/>
</dbReference>
<feature type="modified residue" description="4-aspartylphosphate" evidence="6">
    <location>
        <position position="68"/>
    </location>
</feature>
<evidence type="ECO:0000256" key="4">
    <source>
        <dbReference type="ARBA" id="ARBA00023163"/>
    </source>
</evidence>
<evidence type="ECO:0000256" key="1">
    <source>
        <dbReference type="ARBA" id="ARBA00004123"/>
    </source>
</evidence>
<dbReference type="AlphaFoldDB" id="A0AAW1VTH3"/>
<dbReference type="GO" id="GO:0003677">
    <property type="term" value="F:DNA binding"/>
    <property type="evidence" value="ECO:0007669"/>
    <property type="project" value="InterPro"/>
</dbReference>
<dbReference type="InterPro" id="IPR045279">
    <property type="entry name" value="ARR-like"/>
</dbReference>
<evidence type="ECO:0000259" key="8">
    <source>
        <dbReference type="PROSITE" id="PS50110"/>
    </source>
</evidence>
<evidence type="ECO:0000256" key="7">
    <source>
        <dbReference type="SAM" id="MobiDB-lite"/>
    </source>
</evidence>
<gene>
    <name evidence="9" type="ORF">M0R45_035273</name>
</gene>
<comment type="subcellular location">
    <subcellularLocation>
        <location evidence="1">Nucleus</location>
    </subcellularLocation>
</comment>
<comment type="caution">
    <text evidence="9">The sequence shown here is derived from an EMBL/GenBank/DDBJ whole genome shotgun (WGS) entry which is preliminary data.</text>
</comment>
<evidence type="ECO:0000256" key="5">
    <source>
        <dbReference type="ARBA" id="ARBA00023242"/>
    </source>
</evidence>
<dbReference type="InterPro" id="IPR011006">
    <property type="entry name" value="CheY-like_superfamily"/>
</dbReference>
<keyword evidence="10" id="KW-1185">Reference proteome</keyword>
<dbReference type="FunFam" id="1.10.10.60:FF:000007">
    <property type="entry name" value="Two-component response regulator"/>
    <property type="match status" value="1"/>
</dbReference>
<protein>
    <recommendedName>
        <fullName evidence="8">Response regulatory domain-containing protein</fullName>
    </recommendedName>
</protein>